<dbReference type="GO" id="GO:0004413">
    <property type="term" value="F:homoserine kinase activity"/>
    <property type="evidence" value="ECO:0007669"/>
    <property type="project" value="UniProtKB-UniRule"/>
</dbReference>
<organism evidence="16 17">
    <name type="scientific">Alteribacillus iranensis</name>
    <dbReference type="NCBI Taxonomy" id="930128"/>
    <lineage>
        <taxon>Bacteria</taxon>
        <taxon>Bacillati</taxon>
        <taxon>Bacillota</taxon>
        <taxon>Bacilli</taxon>
        <taxon>Bacillales</taxon>
        <taxon>Bacillaceae</taxon>
        <taxon>Alteribacillus</taxon>
    </lineage>
</organism>
<evidence type="ECO:0000313" key="17">
    <source>
        <dbReference type="Proteomes" id="UP000199516"/>
    </source>
</evidence>
<evidence type="ECO:0000259" key="14">
    <source>
        <dbReference type="Pfam" id="PF00288"/>
    </source>
</evidence>
<evidence type="ECO:0000256" key="12">
    <source>
        <dbReference type="ARBA" id="ARBA00049954"/>
    </source>
</evidence>
<keyword evidence="13" id="KW-0963">Cytoplasm</keyword>
<dbReference type="Gene3D" id="3.30.230.10">
    <property type="match status" value="1"/>
</dbReference>
<dbReference type="Pfam" id="PF00288">
    <property type="entry name" value="GHMP_kinases_N"/>
    <property type="match status" value="1"/>
</dbReference>
<dbReference type="EC" id="2.7.1.39" evidence="3 13"/>
<gene>
    <name evidence="13" type="primary">thrB</name>
    <name evidence="16" type="ORF">SAMN05192532_106166</name>
</gene>
<evidence type="ECO:0000313" key="16">
    <source>
        <dbReference type="EMBL" id="SFE94788.1"/>
    </source>
</evidence>
<dbReference type="AlphaFoldDB" id="A0A1I2EQQ1"/>
<dbReference type="PIRSF" id="PIRSF000676">
    <property type="entry name" value="Homoser_kin"/>
    <property type="match status" value="1"/>
</dbReference>
<dbReference type="PROSITE" id="PS00627">
    <property type="entry name" value="GHMP_KINASES_ATP"/>
    <property type="match status" value="1"/>
</dbReference>
<dbReference type="InterPro" id="IPR006203">
    <property type="entry name" value="GHMP_knse_ATP-bd_CS"/>
</dbReference>
<accession>A0A1I2EQQ1</accession>
<dbReference type="RefSeq" id="WP_091662924.1">
    <property type="nucleotide sequence ID" value="NZ_FONT01000006.1"/>
</dbReference>
<dbReference type="Gene3D" id="3.30.70.890">
    <property type="entry name" value="GHMP kinase, C-terminal domain"/>
    <property type="match status" value="1"/>
</dbReference>
<keyword evidence="5 13" id="KW-0028">Amino-acid biosynthesis</keyword>
<evidence type="ECO:0000256" key="1">
    <source>
        <dbReference type="ARBA" id="ARBA00005015"/>
    </source>
</evidence>
<dbReference type="GO" id="GO:0005524">
    <property type="term" value="F:ATP binding"/>
    <property type="evidence" value="ECO:0007669"/>
    <property type="project" value="UniProtKB-UniRule"/>
</dbReference>
<dbReference type="PANTHER" id="PTHR20861:SF1">
    <property type="entry name" value="HOMOSERINE KINASE"/>
    <property type="match status" value="1"/>
</dbReference>
<sequence>MAGKKIVITVPASSANLGPGFDSIGLAVNKYLTLEAERADEWSFHSNSAELANMPSGKDNLVYQTALRVSEDLGVTLPPCNVRMTSDIPLARGLGSSAAAIVAAIELANWLTGASLTKEEKMRYASREEGHPDNVGPCLYGGLIIGLHTETSTDIVRCGVPDVDLVLAIPSAELMTKEARGVLPDRLEYQEAIQGSAIGNVLTAALLKEDWDLAGRMMAKDLFHQPYRAKLVPGLTEILENARKYGAYGAALSGAGPTLMCLVPYDEGEKVREALQRDFPQYSIQTAKPAPFGSVVRFVNENRSTSMST</sequence>
<dbReference type="HAMAP" id="MF_00384">
    <property type="entry name" value="Homoser_kinase"/>
    <property type="match status" value="1"/>
</dbReference>
<dbReference type="PANTHER" id="PTHR20861">
    <property type="entry name" value="HOMOSERINE/4-DIPHOSPHOCYTIDYL-2-C-METHYL-D-ERYTHRITOL KINASE"/>
    <property type="match status" value="1"/>
</dbReference>
<keyword evidence="9 13" id="KW-0418">Kinase</keyword>
<keyword evidence="10 13" id="KW-0067">ATP-binding</keyword>
<keyword evidence="8 13" id="KW-0547">Nucleotide-binding</keyword>
<dbReference type="Proteomes" id="UP000199516">
    <property type="component" value="Unassembled WGS sequence"/>
</dbReference>
<proteinExistence type="inferred from homology"/>
<evidence type="ECO:0000256" key="6">
    <source>
        <dbReference type="ARBA" id="ARBA00022679"/>
    </source>
</evidence>
<dbReference type="OrthoDB" id="9769912at2"/>
<protein>
    <recommendedName>
        <fullName evidence="4 13">Homoserine kinase</fullName>
        <shortName evidence="13">HK</shortName>
        <shortName evidence="13">HSK</shortName>
        <ecNumber evidence="3 13">2.7.1.39</ecNumber>
    </recommendedName>
</protein>
<evidence type="ECO:0000256" key="4">
    <source>
        <dbReference type="ARBA" id="ARBA00017858"/>
    </source>
</evidence>
<feature type="binding site" evidence="13">
    <location>
        <begin position="89"/>
        <end position="99"/>
    </location>
    <ligand>
        <name>ATP</name>
        <dbReference type="ChEBI" id="CHEBI:30616"/>
    </ligand>
</feature>
<evidence type="ECO:0000256" key="3">
    <source>
        <dbReference type="ARBA" id="ARBA00012078"/>
    </source>
</evidence>
<comment type="pathway">
    <text evidence="1 13">Amino-acid biosynthesis; L-threonine biosynthesis; L-threonine from L-aspartate: step 4/5.</text>
</comment>
<dbReference type="SUPFAM" id="SSF54211">
    <property type="entry name" value="Ribosomal protein S5 domain 2-like"/>
    <property type="match status" value="1"/>
</dbReference>
<evidence type="ECO:0000256" key="8">
    <source>
        <dbReference type="ARBA" id="ARBA00022741"/>
    </source>
</evidence>
<feature type="domain" description="GHMP kinase N-terminal" evidence="14">
    <location>
        <begin position="60"/>
        <end position="142"/>
    </location>
</feature>
<reference evidence="16 17" key="1">
    <citation type="submission" date="2016-10" db="EMBL/GenBank/DDBJ databases">
        <authorList>
            <person name="de Groot N.N."/>
        </authorList>
    </citation>
    <scope>NUCLEOTIDE SEQUENCE [LARGE SCALE GENOMIC DNA]</scope>
    <source>
        <strain evidence="16 17">DSM 23995</strain>
    </source>
</reference>
<dbReference type="InterPro" id="IPR000870">
    <property type="entry name" value="Homoserine_kinase"/>
</dbReference>
<dbReference type="NCBIfam" id="TIGR00191">
    <property type="entry name" value="thrB"/>
    <property type="match status" value="1"/>
</dbReference>
<keyword evidence="17" id="KW-1185">Reference proteome</keyword>
<keyword evidence="6 13" id="KW-0808">Transferase</keyword>
<keyword evidence="7 13" id="KW-0791">Threonine biosynthesis</keyword>
<dbReference type="InterPro" id="IPR006204">
    <property type="entry name" value="GHMP_kinase_N_dom"/>
</dbReference>
<dbReference type="GO" id="GO:0009088">
    <property type="term" value="P:threonine biosynthetic process"/>
    <property type="evidence" value="ECO:0007669"/>
    <property type="project" value="UniProtKB-UniRule"/>
</dbReference>
<comment type="subcellular location">
    <subcellularLocation>
        <location evidence="13">Cytoplasm</location>
    </subcellularLocation>
</comment>
<evidence type="ECO:0000256" key="9">
    <source>
        <dbReference type="ARBA" id="ARBA00022777"/>
    </source>
</evidence>
<dbReference type="InterPro" id="IPR013750">
    <property type="entry name" value="GHMP_kinase_C_dom"/>
</dbReference>
<evidence type="ECO:0000256" key="10">
    <source>
        <dbReference type="ARBA" id="ARBA00022840"/>
    </source>
</evidence>
<dbReference type="InterPro" id="IPR020568">
    <property type="entry name" value="Ribosomal_Su5_D2-typ_SF"/>
</dbReference>
<dbReference type="SUPFAM" id="SSF55060">
    <property type="entry name" value="GHMP Kinase, C-terminal domain"/>
    <property type="match status" value="1"/>
</dbReference>
<dbReference type="EMBL" id="FONT01000006">
    <property type="protein sequence ID" value="SFE94788.1"/>
    <property type="molecule type" value="Genomic_DNA"/>
</dbReference>
<dbReference type="GO" id="GO:0005737">
    <property type="term" value="C:cytoplasm"/>
    <property type="evidence" value="ECO:0007669"/>
    <property type="project" value="UniProtKB-SubCell"/>
</dbReference>
<dbReference type="InterPro" id="IPR036554">
    <property type="entry name" value="GHMP_kinase_C_sf"/>
</dbReference>
<feature type="domain" description="GHMP kinase C-terminal" evidence="15">
    <location>
        <begin position="204"/>
        <end position="280"/>
    </location>
</feature>
<comment type="similarity">
    <text evidence="2 13">Belongs to the GHMP kinase family. Homoserine kinase subfamily.</text>
</comment>
<comment type="catalytic activity">
    <reaction evidence="11 13">
        <text>L-homoserine + ATP = O-phospho-L-homoserine + ADP + H(+)</text>
        <dbReference type="Rhea" id="RHEA:13985"/>
        <dbReference type="ChEBI" id="CHEBI:15378"/>
        <dbReference type="ChEBI" id="CHEBI:30616"/>
        <dbReference type="ChEBI" id="CHEBI:57476"/>
        <dbReference type="ChEBI" id="CHEBI:57590"/>
        <dbReference type="ChEBI" id="CHEBI:456216"/>
        <dbReference type="EC" id="2.7.1.39"/>
    </reaction>
</comment>
<evidence type="ECO:0000256" key="5">
    <source>
        <dbReference type="ARBA" id="ARBA00022605"/>
    </source>
</evidence>
<dbReference type="STRING" id="930128.SAMN05192532_106166"/>
<dbReference type="UniPathway" id="UPA00050">
    <property type="reaction ID" value="UER00064"/>
</dbReference>
<evidence type="ECO:0000256" key="7">
    <source>
        <dbReference type="ARBA" id="ARBA00022697"/>
    </source>
</evidence>
<evidence type="ECO:0000256" key="11">
    <source>
        <dbReference type="ARBA" id="ARBA00049375"/>
    </source>
</evidence>
<comment type="function">
    <text evidence="12 13">Catalyzes the ATP-dependent phosphorylation of L-homoserine to L-homoserine phosphate.</text>
</comment>
<dbReference type="PRINTS" id="PR00958">
    <property type="entry name" value="HOMSERKINASE"/>
</dbReference>
<name>A0A1I2EQQ1_9BACI</name>
<dbReference type="InterPro" id="IPR014721">
    <property type="entry name" value="Ribsml_uS5_D2-typ_fold_subgr"/>
</dbReference>
<evidence type="ECO:0000259" key="15">
    <source>
        <dbReference type="Pfam" id="PF08544"/>
    </source>
</evidence>
<evidence type="ECO:0000256" key="13">
    <source>
        <dbReference type="HAMAP-Rule" id="MF_00384"/>
    </source>
</evidence>
<evidence type="ECO:0000256" key="2">
    <source>
        <dbReference type="ARBA" id="ARBA00007370"/>
    </source>
</evidence>
<dbReference type="Pfam" id="PF08544">
    <property type="entry name" value="GHMP_kinases_C"/>
    <property type="match status" value="1"/>
</dbReference>